<name>A0A4C1X9C9_EUMVA</name>
<keyword evidence="3" id="KW-1185">Reference proteome</keyword>
<evidence type="ECO:0000313" key="2">
    <source>
        <dbReference type="EMBL" id="GBP58837.1"/>
    </source>
</evidence>
<feature type="compositionally biased region" description="Basic and acidic residues" evidence="1">
    <location>
        <begin position="127"/>
        <end position="141"/>
    </location>
</feature>
<dbReference type="Proteomes" id="UP000299102">
    <property type="component" value="Unassembled WGS sequence"/>
</dbReference>
<accession>A0A4C1X9C9</accession>
<comment type="caution">
    <text evidence="2">The sequence shown here is derived from an EMBL/GenBank/DDBJ whole genome shotgun (WGS) entry which is preliminary data.</text>
</comment>
<proteinExistence type="predicted"/>
<dbReference type="AlphaFoldDB" id="A0A4C1X9C9"/>
<feature type="region of interest" description="Disordered" evidence="1">
    <location>
        <begin position="78"/>
        <end position="141"/>
    </location>
</feature>
<evidence type="ECO:0000256" key="1">
    <source>
        <dbReference type="SAM" id="MobiDB-lite"/>
    </source>
</evidence>
<reference evidence="2 3" key="1">
    <citation type="journal article" date="2019" name="Commun. Biol.">
        <title>The bagworm genome reveals a unique fibroin gene that provides high tensile strength.</title>
        <authorList>
            <person name="Kono N."/>
            <person name="Nakamura H."/>
            <person name="Ohtoshi R."/>
            <person name="Tomita M."/>
            <person name="Numata K."/>
            <person name="Arakawa K."/>
        </authorList>
    </citation>
    <scope>NUCLEOTIDE SEQUENCE [LARGE SCALE GENOMIC DNA]</scope>
</reference>
<sequence length="141" mass="16128">MYRPSRSRLPKRAINIQGCARSTPSVARPFCASPFANVRVRYDTNSEARRKSLDTTRMNKFSVNSAVVKITISSRSNVTRRRLGHRRGRYIIEPNRKKKRNRNSNAIGNEIKQGTKGQRTNYAKRQAARDVGHSARRQSAE</sequence>
<dbReference type="EMBL" id="BGZK01000745">
    <property type="protein sequence ID" value="GBP58837.1"/>
    <property type="molecule type" value="Genomic_DNA"/>
</dbReference>
<organism evidence="2 3">
    <name type="scientific">Eumeta variegata</name>
    <name type="common">Bagworm moth</name>
    <name type="synonym">Eumeta japonica</name>
    <dbReference type="NCBI Taxonomy" id="151549"/>
    <lineage>
        <taxon>Eukaryota</taxon>
        <taxon>Metazoa</taxon>
        <taxon>Ecdysozoa</taxon>
        <taxon>Arthropoda</taxon>
        <taxon>Hexapoda</taxon>
        <taxon>Insecta</taxon>
        <taxon>Pterygota</taxon>
        <taxon>Neoptera</taxon>
        <taxon>Endopterygota</taxon>
        <taxon>Lepidoptera</taxon>
        <taxon>Glossata</taxon>
        <taxon>Ditrysia</taxon>
        <taxon>Tineoidea</taxon>
        <taxon>Psychidae</taxon>
        <taxon>Oiketicinae</taxon>
        <taxon>Eumeta</taxon>
    </lineage>
</organism>
<gene>
    <name evidence="2" type="ORF">EVAR_84032_1</name>
</gene>
<feature type="compositionally biased region" description="Basic residues" evidence="1">
    <location>
        <begin position="78"/>
        <end position="89"/>
    </location>
</feature>
<protein>
    <submittedName>
        <fullName evidence="2">Uncharacterized protein</fullName>
    </submittedName>
</protein>
<evidence type="ECO:0000313" key="3">
    <source>
        <dbReference type="Proteomes" id="UP000299102"/>
    </source>
</evidence>